<dbReference type="GO" id="GO:0006397">
    <property type="term" value="P:mRNA processing"/>
    <property type="evidence" value="ECO:0007669"/>
    <property type="project" value="UniProtKB-KW"/>
</dbReference>
<dbReference type="GO" id="GO:0009507">
    <property type="term" value="C:chloroplast"/>
    <property type="evidence" value="ECO:0007669"/>
    <property type="project" value="UniProtKB-SubCell"/>
</dbReference>
<evidence type="ECO:0000256" key="7">
    <source>
        <dbReference type="ARBA" id="ARBA00022884"/>
    </source>
</evidence>
<dbReference type="Pfam" id="PF01348">
    <property type="entry name" value="Intron_maturas2"/>
    <property type="match status" value="1"/>
</dbReference>
<sequence>MKHPIKEVFADDFLTNLWFFQDLVIHYVRYQEKSILASKDMPLLMNKWKFYLVHLRQCHFYVWSQAGSVSINQLSKHAFGFLGYLSSMRINLSVVRVNAKKFIKYILRLSCVKTLARKHKSTVPTFLKRLGSELLDKFFTEEEEVLYLIFPRTYSTLRRLYKGRIWYLDIFCINDL</sequence>
<reference evidence="10 11" key="1">
    <citation type="journal article" date="2020" name="bioRxiv">
        <title>Sequence and annotation of 42 cannabis genomes reveals extensive copy number variation in cannabinoid synthesis and pathogen resistance genes.</title>
        <authorList>
            <person name="Mckernan K.J."/>
            <person name="Helbert Y."/>
            <person name="Kane L.T."/>
            <person name="Ebling H."/>
            <person name="Zhang L."/>
            <person name="Liu B."/>
            <person name="Eaton Z."/>
            <person name="Mclaughlin S."/>
            <person name="Kingan S."/>
            <person name="Baybayan P."/>
            <person name="Concepcion G."/>
            <person name="Jordan M."/>
            <person name="Riva A."/>
            <person name="Barbazuk W."/>
            <person name="Harkins T."/>
        </authorList>
    </citation>
    <scope>NUCLEOTIDE SEQUENCE [LARGE SCALE GENOMIC DNA]</scope>
    <source>
        <strain evidence="11">cv. Jamaican Lion 4</strain>
        <tissue evidence="10">Leaf</tissue>
    </source>
</reference>
<proteinExistence type="inferred from homology"/>
<keyword evidence="4" id="KW-0934">Plastid</keyword>
<keyword evidence="7" id="KW-0694">RNA-binding</keyword>
<protein>
    <recommendedName>
        <fullName evidence="12">Maturase K</fullName>
    </recommendedName>
</protein>
<evidence type="ECO:0000313" key="10">
    <source>
        <dbReference type="EMBL" id="KAF4359982.1"/>
    </source>
</evidence>
<comment type="subcellular location">
    <subcellularLocation>
        <location evidence="1">Plastid</location>
        <location evidence="1">Chloroplast</location>
    </subcellularLocation>
</comment>
<dbReference type="GO" id="GO:0003723">
    <property type="term" value="F:RNA binding"/>
    <property type="evidence" value="ECO:0007669"/>
    <property type="project" value="UniProtKB-KW"/>
</dbReference>
<dbReference type="Proteomes" id="UP000525078">
    <property type="component" value="Unassembled WGS sequence"/>
</dbReference>
<evidence type="ECO:0000259" key="9">
    <source>
        <dbReference type="Pfam" id="PF01824"/>
    </source>
</evidence>
<feature type="domain" description="Maturase MatK N-terminal" evidence="9">
    <location>
        <begin position="5"/>
        <end position="83"/>
    </location>
</feature>
<gene>
    <name evidence="10" type="ORF">F8388_004489</name>
</gene>
<evidence type="ECO:0000256" key="2">
    <source>
        <dbReference type="ARBA" id="ARBA00006621"/>
    </source>
</evidence>
<dbReference type="InterPro" id="IPR024942">
    <property type="entry name" value="Maturase_MatK_N"/>
</dbReference>
<accession>A0A7J6ENF2</accession>
<dbReference type="EMBL" id="JAATIP010000210">
    <property type="protein sequence ID" value="KAF4359982.1"/>
    <property type="molecule type" value="Genomic_DNA"/>
</dbReference>
<feature type="non-terminal residue" evidence="10">
    <location>
        <position position="176"/>
    </location>
</feature>
<evidence type="ECO:0000256" key="3">
    <source>
        <dbReference type="ARBA" id="ARBA00022528"/>
    </source>
</evidence>
<feature type="domain" description="Domain X" evidence="8">
    <location>
        <begin position="100"/>
        <end position="152"/>
    </location>
</feature>
<dbReference type="PANTHER" id="PTHR34811:SF1">
    <property type="entry name" value="MATURASE K"/>
    <property type="match status" value="1"/>
</dbReference>
<evidence type="ECO:0000256" key="5">
    <source>
        <dbReference type="ARBA" id="ARBA00022664"/>
    </source>
</evidence>
<evidence type="ECO:0000313" key="11">
    <source>
        <dbReference type="Proteomes" id="UP000525078"/>
    </source>
</evidence>
<dbReference type="InterPro" id="IPR024937">
    <property type="entry name" value="Domain_X"/>
</dbReference>
<evidence type="ECO:0008006" key="12">
    <source>
        <dbReference type="Google" id="ProtNLM"/>
    </source>
</evidence>
<organism evidence="10 11">
    <name type="scientific">Cannabis sativa</name>
    <name type="common">Hemp</name>
    <name type="synonym">Marijuana</name>
    <dbReference type="NCBI Taxonomy" id="3483"/>
    <lineage>
        <taxon>Eukaryota</taxon>
        <taxon>Viridiplantae</taxon>
        <taxon>Streptophyta</taxon>
        <taxon>Embryophyta</taxon>
        <taxon>Tracheophyta</taxon>
        <taxon>Spermatophyta</taxon>
        <taxon>Magnoliopsida</taxon>
        <taxon>eudicotyledons</taxon>
        <taxon>Gunneridae</taxon>
        <taxon>Pentapetalae</taxon>
        <taxon>rosids</taxon>
        <taxon>fabids</taxon>
        <taxon>Rosales</taxon>
        <taxon>Cannabaceae</taxon>
        <taxon>Cannabis</taxon>
    </lineage>
</organism>
<evidence type="ECO:0000259" key="8">
    <source>
        <dbReference type="Pfam" id="PF01348"/>
    </source>
</evidence>
<comment type="caution">
    <text evidence="10">The sequence shown here is derived from an EMBL/GenBank/DDBJ whole genome shotgun (WGS) entry which is preliminary data.</text>
</comment>
<evidence type="ECO:0000256" key="1">
    <source>
        <dbReference type="ARBA" id="ARBA00004229"/>
    </source>
</evidence>
<name>A0A7J6ENF2_CANSA</name>
<keyword evidence="3" id="KW-0150">Chloroplast</keyword>
<dbReference type="InterPro" id="IPR002866">
    <property type="entry name" value="Maturase_MatK"/>
</dbReference>
<evidence type="ECO:0000256" key="6">
    <source>
        <dbReference type="ARBA" id="ARBA00022694"/>
    </source>
</evidence>
<dbReference type="GO" id="GO:0008033">
    <property type="term" value="P:tRNA processing"/>
    <property type="evidence" value="ECO:0007669"/>
    <property type="project" value="UniProtKB-KW"/>
</dbReference>
<keyword evidence="5" id="KW-0507">mRNA processing</keyword>
<comment type="similarity">
    <text evidence="2">Belongs to the intron maturase 2 family. MatK subfamily.</text>
</comment>
<dbReference type="AlphaFoldDB" id="A0A7J6ENF2"/>
<dbReference type="Pfam" id="PF01824">
    <property type="entry name" value="MatK_N"/>
    <property type="match status" value="1"/>
</dbReference>
<keyword evidence="6" id="KW-0819">tRNA processing</keyword>
<evidence type="ECO:0000256" key="4">
    <source>
        <dbReference type="ARBA" id="ARBA00022640"/>
    </source>
</evidence>
<dbReference type="PANTHER" id="PTHR34811">
    <property type="entry name" value="MATURASE K"/>
    <property type="match status" value="1"/>
</dbReference>